<keyword evidence="3" id="KW-1185">Reference proteome</keyword>
<dbReference type="KEGG" id="ccro:CMC5_057590"/>
<dbReference type="STRING" id="52.CMC5_057590"/>
<dbReference type="AlphaFoldDB" id="A0A0K1ELK2"/>
<sequence length="536" mass="55310">MRIHAIPWLLLGIAAFAGCNAITGLGDLDFNREPAGVGGDDSTSSAGGSTSSAGGSGGEGGGTVVEEPDPDLLWAKHFGDEAEDYPVGVAYAPNGDIVLGGTFSGTMDLGGGPLQSAGLQNDAFIARFSPEGAPRFVRVIHDDDLGQDCVVDLAVSATGQTVALVGTGASARCMAANRRNEIDMSRGFLFSGLTRFRLLVLDEAGTVTQTIPICNSCSADTVGPFSVAVDPQGNLYVGGGFTGNLSVGSASVNASGEEDAFVAKFTSAGNPVWLRRFGGNGNSFAVMTDLVVDGSGGLVITGIWGGLIRIGQNQYNSNFPASFIARLNDNGAPSWNRVFQKTWMGATPRLALASDGVLMGGDFVDSVDFGGGPLQTLAQDGDDSDLYLAKFSMGGAHVWSRRYGDAPAPLQREQGATSIAVEADGNILLGGVFGGTIDVGGTVLRAAGRRDAFVARLDATGAYVSHRQIRGTTTETLQGDVVVAANGQGNVAVTGAFIGDVDYGHGQPFRSQAQNDGRNDGILVLYKQPFYNEPAE</sequence>
<dbReference type="PANTHER" id="PTHR35580:SF1">
    <property type="entry name" value="PHYTASE-LIKE DOMAIN-CONTAINING PROTEIN"/>
    <property type="match status" value="1"/>
</dbReference>
<name>A0A0K1ELK2_CHOCO</name>
<dbReference type="RefSeq" id="WP_050433320.1">
    <property type="nucleotide sequence ID" value="NZ_CP012159.1"/>
</dbReference>
<dbReference type="OrthoDB" id="5525679at2"/>
<organism evidence="2 3">
    <name type="scientific">Chondromyces crocatus</name>
    <dbReference type="NCBI Taxonomy" id="52"/>
    <lineage>
        <taxon>Bacteria</taxon>
        <taxon>Pseudomonadati</taxon>
        <taxon>Myxococcota</taxon>
        <taxon>Polyangia</taxon>
        <taxon>Polyangiales</taxon>
        <taxon>Polyangiaceae</taxon>
        <taxon>Chondromyces</taxon>
    </lineage>
</organism>
<gene>
    <name evidence="2" type="ORF">CMC5_057590</name>
</gene>
<evidence type="ECO:0000313" key="3">
    <source>
        <dbReference type="Proteomes" id="UP000067626"/>
    </source>
</evidence>
<feature type="compositionally biased region" description="Gly residues" evidence="1">
    <location>
        <begin position="54"/>
        <end position="63"/>
    </location>
</feature>
<dbReference type="Gene3D" id="2.80.10.50">
    <property type="match status" value="1"/>
</dbReference>
<protein>
    <submittedName>
        <fullName evidence="2">Uncharacterized protein</fullName>
    </submittedName>
</protein>
<dbReference type="PANTHER" id="PTHR35580">
    <property type="entry name" value="CELL SURFACE GLYCOPROTEIN (S-LAYER PROTEIN)-LIKE PROTEIN"/>
    <property type="match status" value="1"/>
</dbReference>
<feature type="compositionally biased region" description="Low complexity" evidence="1">
    <location>
        <begin position="40"/>
        <end position="53"/>
    </location>
</feature>
<feature type="region of interest" description="Disordered" evidence="1">
    <location>
        <begin position="36"/>
        <end position="68"/>
    </location>
</feature>
<accession>A0A0K1ELK2</accession>
<proteinExistence type="predicted"/>
<dbReference type="Proteomes" id="UP000067626">
    <property type="component" value="Chromosome"/>
</dbReference>
<dbReference type="InterPro" id="IPR052918">
    <property type="entry name" value="Motility_Chemotaxis_Reg"/>
</dbReference>
<dbReference type="EMBL" id="CP012159">
    <property type="protein sequence ID" value="AKT41552.1"/>
    <property type="molecule type" value="Genomic_DNA"/>
</dbReference>
<dbReference type="SUPFAM" id="SSF101898">
    <property type="entry name" value="NHL repeat"/>
    <property type="match status" value="1"/>
</dbReference>
<evidence type="ECO:0000313" key="2">
    <source>
        <dbReference type="EMBL" id="AKT41552.1"/>
    </source>
</evidence>
<evidence type="ECO:0000256" key="1">
    <source>
        <dbReference type="SAM" id="MobiDB-lite"/>
    </source>
</evidence>
<dbReference type="PROSITE" id="PS51257">
    <property type="entry name" value="PROKAR_LIPOPROTEIN"/>
    <property type="match status" value="1"/>
</dbReference>
<reference evidence="2 3" key="1">
    <citation type="submission" date="2015-07" db="EMBL/GenBank/DDBJ databases">
        <title>Genome analysis of myxobacterium Chondromyces crocatus Cm c5 reveals a high potential for natural compound synthesis and the genetic basis for the loss of fruiting body formation.</title>
        <authorList>
            <person name="Zaburannyi N."/>
            <person name="Bunk B."/>
            <person name="Maier J."/>
            <person name="Overmann J."/>
            <person name="Mueller R."/>
        </authorList>
    </citation>
    <scope>NUCLEOTIDE SEQUENCE [LARGE SCALE GENOMIC DNA]</scope>
    <source>
        <strain evidence="2 3">Cm c5</strain>
    </source>
</reference>